<reference evidence="1" key="1">
    <citation type="journal article" date="2023" name="Mol. Phylogenet. Evol.">
        <title>Genome-scale phylogeny and comparative genomics of the fungal order Sordariales.</title>
        <authorList>
            <person name="Hensen N."/>
            <person name="Bonometti L."/>
            <person name="Westerberg I."/>
            <person name="Brannstrom I.O."/>
            <person name="Guillou S."/>
            <person name="Cros-Aarteil S."/>
            <person name="Calhoun S."/>
            <person name="Haridas S."/>
            <person name="Kuo A."/>
            <person name="Mondo S."/>
            <person name="Pangilinan J."/>
            <person name="Riley R."/>
            <person name="LaButti K."/>
            <person name="Andreopoulos B."/>
            <person name="Lipzen A."/>
            <person name="Chen C."/>
            <person name="Yan M."/>
            <person name="Daum C."/>
            <person name="Ng V."/>
            <person name="Clum A."/>
            <person name="Steindorff A."/>
            <person name="Ohm R.A."/>
            <person name="Martin F."/>
            <person name="Silar P."/>
            <person name="Natvig D.O."/>
            <person name="Lalanne C."/>
            <person name="Gautier V."/>
            <person name="Ament-Velasquez S.L."/>
            <person name="Kruys A."/>
            <person name="Hutchinson M.I."/>
            <person name="Powell A.J."/>
            <person name="Barry K."/>
            <person name="Miller A.N."/>
            <person name="Grigoriev I.V."/>
            <person name="Debuchy R."/>
            <person name="Gladieux P."/>
            <person name="Hiltunen Thoren M."/>
            <person name="Johannesson H."/>
        </authorList>
    </citation>
    <scope>NUCLEOTIDE SEQUENCE</scope>
    <source>
        <strain evidence="1">CBS 103.79</strain>
    </source>
</reference>
<dbReference type="Proteomes" id="UP001303889">
    <property type="component" value="Unassembled WGS sequence"/>
</dbReference>
<keyword evidence="2" id="KW-1185">Reference proteome</keyword>
<organism evidence="1 2">
    <name type="scientific">Staphylotrichum tortipilum</name>
    <dbReference type="NCBI Taxonomy" id="2831512"/>
    <lineage>
        <taxon>Eukaryota</taxon>
        <taxon>Fungi</taxon>
        <taxon>Dikarya</taxon>
        <taxon>Ascomycota</taxon>
        <taxon>Pezizomycotina</taxon>
        <taxon>Sordariomycetes</taxon>
        <taxon>Sordariomycetidae</taxon>
        <taxon>Sordariales</taxon>
        <taxon>Chaetomiaceae</taxon>
        <taxon>Staphylotrichum</taxon>
    </lineage>
</organism>
<sequence length="75" mass="8062">MPVTVKACHLCMTAVCDKLNSLGIPYTKNGKKVVVNISSPTTWAASSLAAMCWRKLEFSYHAAVRNGNTISCSNA</sequence>
<dbReference type="EMBL" id="MU855706">
    <property type="protein sequence ID" value="KAK3900104.1"/>
    <property type="molecule type" value="Genomic_DNA"/>
</dbReference>
<proteinExistence type="predicted"/>
<gene>
    <name evidence="1" type="ORF">C8A05DRAFT_36273</name>
</gene>
<dbReference type="AlphaFoldDB" id="A0AAN6MH45"/>
<protein>
    <submittedName>
        <fullName evidence="1">Uncharacterized protein</fullName>
    </submittedName>
</protein>
<comment type="caution">
    <text evidence="1">The sequence shown here is derived from an EMBL/GenBank/DDBJ whole genome shotgun (WGS) entry which is preliminary data.</text>
</comment>
<evidence type="ECO:0000313" key="2">
    <source>
        <dbReference type="Proteomes" id="UP001303889"/>
    </source>
</evidence>
<evidence type="ECO:0000313" key="1">
    <source>
        <dbReference type="EMBL" id="KAK3900104.1"/>
    </source>
</evidence>
<reference evidence="1" key="2">
    <citation type="submission" date="2023-05" db="EMBL/GenBank/DDBJ databases">
        <authorList>
            <consortium name="Lawrence Berkeley National Laboratory"/>
            <person name="Steindorff A."/>
            <person name="Hensen N."/>
            <person name="Bonometti L."/>
            <person name="Westerberg I."/>
            <person name="Brannstrom I.O."/>
            <person name="Guillou S."/>
            <person name="Cros-Aarteil S."/>
            <person name="Calhoun S."/>
            <person name="Haridas S."/>
            <person name="Kuo A."/>
            <person name="Mondo S."/>
            <person name="Pangilinan J."/>
            <person name="Riley R."/>
            <person name="Labutti K."/>
            <person name="Andreopoulos B."/>
            <person name="Lipzen A."/>
            <person name="Chen C."/>
            <person name="Yanf M."/>
            <person name="Daum C."/>
            <person name="Ng V."/>
            <person name="Clum A."/>
            <person name="Ohm R."/>
            <person name="Martin F."/>
            <person name="Silar P."/>
            <person name="Natvig D."/>
            <person name="Lalanne C."/>
            <person name="Gautier V."/>
            <person name="Ament-Velasquez S.L."/>
            <person name="Kruys A."/>
            <person name="Hutchinson M.I."/>
            <person name="Powell A.J."/>
            <person name="Barry K."/>
            <person name="Miller A.N."/>
            <person name="Grigoriev I.V."/>
            <person name="Debuchy R."/>
            <person name="Gladieux P."/>
            <person name="Thoren M.H."/>
            <person name="Johannesson H."/>
        </authorList>
    </citation>
    <scope>NUCLEOTIDE SEQUENCE</scope>
    <source>
        <strain evidence="1">CBS 103.79</strain>
    </source>
</reference>
<name>A0AAN6MH45_9PEZI</name>
<accession>A0AAN6MH45</accession>